<organism evidence="2 3">
    <name type="scientific">Cylicostephanus goldi</name>
    <name type="common">Nematode worm</name>
    <dbReference type="NCBI Taxonomy" id="71465"/>
    <lineage>
        <taxon>Eukaryota</taxon>
        <taxon>Metazoa</taxon>
        <taxon>Ecdysozoa</taxon>
        <taxon>Nematoda</taxon>
        <taxon>Chromadorea</taxon>
        <taxon>Rhabditida</taxon>
        <taxon>Rhabditina</taxon>
        <taxon>Rhabditomorpha</taxon>
        <taxon>Strongyloidea</taxon>
        <taxon>Strongylidae</taxon>
        <taxon>Cylicostephanus</taxon>
    </lineage>
</organism>
<feature type="compositionally biased region" description="Basic and acidic residues" evidence="1">
    <location>
        <begin position="1"/>
        <end position="15"/>
    </location>
</feature>
<reference evidence="2 3" key="1">
    <citation type="submission" date="2018-11" db="EMBL/GenBank/DDBJ databases">
        <authorList>
            <consortium name="Pathogen Informatics"/>
        </authorList>
    </citation>
    <scope>NUCLEOTIDE SEQUENCE [LARGE SCALE GENOMIC DNA]</scope>
</reference>
<protein>
    <submittedName>
        <fullName evidence="2">Uncharacterized protein</fullName>
    </submittedName>
</protein>
<evidence type="ECO:0000313" key="2">
    <source>
        <dbReference type="EMBL" id="VDN38831.1"/>
    </source>
</evidence>
<feature type="region of interest" description="Disordered" evidence="1">
    <location>
        <begin position="1"/>
        <end position="69"/>
    </location>
</feature>
<sequence length="171" mass="18956">MKEGQGGKEKAKEKMTLPCKANAKTVSSKIQEGSLAMNRSTKSKKKGRSVETKKYFGSRRTNAKVDGKANTIRPDETYECKWSKSCKKGIRKRSPCRSNELVRLCDKAERRQKAVKVEKASREEGHSFEEERPVAFISPRSAAALEEVGLKCGALTGGAVSFSQLKQALRD</sequence>
<proteinExistence type="predicted"/>
<gene>
    <name evidence="2" type="ORF">CGOC_LOCUS13825</name>
</gene>
<keyword evidence="3" id="KW-1185">Reference proteome</keyword>
<accession>A0A3P7P7Y4</accession>
<dbReference type="Proteomes" id="UP000271889">
    <property type="component" value="Unassembled WGS sequence"/>
</dbReference>
<evidence type="ECO:0000256" key="1">
    <source>
        <dbReference type="SAM" id="MobiDB-lite"/>
    </source>
</evidence>
<name>A0A3P7P7Y4_CYLGO</name>
<dbReference type="AlphaFoldDB" id="A0A3P7P7Y4"/>
<evidence type="ECO:0000313" key="3">
    <source>
        <dbReference type="Proteomes" id="UP000271889"/>
    </source>
</evidence>
<dbReference type="EMBL" id="UYRV01135641">
    <property type="protein sequence ID" value="VDN38831.1"/>
    <property type="molecule type" value="Genomic_DNA"/>
</dbReference>